<dbReference type="InterPro" id="IPR000524">
    <property type="entry name" value="Tscrpt_reg_HTH_GntR"/>
</dbReference>
<dbReference type="SMART" id="SM00345">
    <property type="entry name" value="HTH_GNTR"/>
    <property type="match status" value="1"/>
</dbReference>
<dbReference type="InterPro" id="IPR036388">
    <property type="entry name" value="WH-like_DNA-bd_sf"/>
</dbReference>
<dbReference type="EMBL" id="BARS01017527">
    <property type="protein sequence ID" value="GAF86055.1"/>
    <property type="molecule type" value="Genomic_DNA"/>
</dbReference>
<dbReference type="InterPro" id="IPR050679">
    <property type="entry name" value="Bact_HTH_transcr_reg"/>
</dbReference>
<accession>X0UC64</accession>
<evidence type="ECO:0000256" key="2">
    <source>
        <dbReference type="ARBA" id="ARBA00023125"/>
    </source>
</evidence>
<evidence type="ECO:0000256" key="3">
    <source>
        <dbReference type="ARBA" id="ARBA00023163"/>
    </source>
</evidence>
<evidence type="ECO:0000259" key="4">
    <source>
        <dbReference type="PROSITE" id="PS50949"/>
    </source>
</evidence>
<keyword evidence="2" id="KW-0238">DNA-binding</keyword>
<keyword evidence="1" id="KW-0805">Transcription regulation</keyword>
<sequence>MPIYRQLEDILEEEIAAKQLAPGTRLPSERELCELYGVSVTPVRRALQDLVDRGLVRRRRGSGTFVADAPAAGGPVTIVFHKWIEL</sequence>
<organism evidence="5">
    <name type="scientific">marine sediment metagenome</name>
    <dbReference type="NCBI Taxonomy" id="412755"/>
    <lineage>
        <taxon>unclassified sequences</taxon>
        <taxon>metagenomes</taxon>
        <taxon>ecological metagenomes</taxon>
    </lineage>
</organism>
<dbReference type="AlphaFoldDB" id="X0UC64"/>
<gene>
    <name evidence="5" type="ORF">S01H1_28659</name>
</gene>
<feature type="non-terminal residue" evidence="5">
    <location>
        <position position="86"/>
    </location>
</feature>
<dbReference type="Pfam" id="PF00392">
    <property type="entry name" value="GntR"/>
    <property type="match status" value="1"/>
</dbReference>
<dbReference type="CDD" id="cd07377">
    <property type="entry name" value="WHTH_GntR"/>
    <property type="match status" value="1"/>
</dbReference>
<dbReference type="InterPro" id="IPR036390">
    <property type="entry name" value="WH_DNA-bd_sf"/>
</dbReference>
<dbReference type="PRINTS" id="PR00035">
    <property type="entry name" value="HTHGNTR"/>
</dbReference>
<proteinExistence type="predicted"/>
<keyword evidence="3" id="KW-0804">Transcription</keyword>
<dbReference type="Gene3D" id="1.10.10.10">
    <property type="entry name" value="Winged helix-like DNA-binding domain superfamily/Winged helix DNA-binding domain"/>
    <property type="match status" value="1"/>
</dbReference>
<dbReference type="GO" id="GO:0003700">
    <property type="term" value="F:DNA-binding transcription factor activity"/>
    <property type="evidence" value="ECO:0007669"/>
    <property type="project" value="InterPro"/>
</dbReference>
<dbReference type="GO" id="GO:0003677">
    <property type="term" value="F:DNA binding"/>
    <property type="evidence" value="ECO:0007669"/>
    <property type="project" value="UniProtKB-KW"/>
</dbReference>
<comment type="caution">
    <text evidence="5">The sequence shown here is derived from an EMBL/GenBank/DDBJ whole genome shotgun (WGS) entry which is preliminary data.</text>
</comment>
<dbReference type="PROSITE" id="PS50949">
    <property type="entry name" value="HTH_GNTR"/>
    <property type="match status" value="1"/>
</dbReference>
<protein>
    <recommendedName>
        <fullName evidence="4">HTH gntR-type domain-containing protein</fullName>
    </recommendedName>
</protein>
<evidence type="ECO:0000256" key="1">
    <source>
        <dbReference type="ARBA" id="ARBA00023015"/>
    </source>
</evidence>
<name>X0UC64_9ZZZZ</name>
<dbReference type="PANTHER" id="PTHR44846">
    <property type="entry name" value="MANNOSYL-D-GLYCERATE TRANSPORT/METABOLISM SYSTEM REPRESSOR MNGR-RELATED"/>
    <property type="match status" value="1"/>
</dbReference>
<feature type="domain" description="HTH gntR-type" evidence="4">
    <location>
        <begin position="1"/>
        <end position="69"/>
    </location>
</feature>
<dbReference type="SUPFAM" id="SSF46785">
    <property type="entry name" value="Winged helix' DNA-binding domain"/>
    <property type="match status" value="1"/>
</dbReference>
<evidence type="ECO:0000313" key="5">
    <source>
        <dbReference type="EMBL" id="GAF86055.1"/>
    </source>
</evidence>
<reference evidence="5" key="1">
    <citation type="journal article" date="2014" name="Front. Microbiol.">
        <title>High frequency of phylogenetically diverse reductive dehalogenase-homologous genes in deep subseafloor sedimentary metagenomes.</title>
        <authorList>
            <person name="Kawai M."/>
            <person name="Futagami T."/>
            <person name="Toyoda A."/>
            <person name="Takaki Y."/>
            <person name="Nishi S."/>
            <person name="Hori S."/>
            <person name="Arai W."/>
            <person name="Tsubouchi T."/>
            <person name="Morono Y."/>
            <person name="Uchiyama I."/>
            <person name="Ito T."/>
            <person name="Fujiyama A."/>
            <person name="Inagaki F."/>
            <person name="Takami H."/>
        </authorList>
    </citation>
    <scope>NUCLEOTIDE SEQUENCE</scope>
    <source>
        <strain evidence="5">Expedition CK06-06</strain>
    </source>
</reference>